<dbReference type="EMBL" id="JACKSJ010000043">
    <property type="protein sequence ID" value="MCV7169397.1"/>
    <property type="molecule type" value="Genomic_DNA"/>
</dbReference>
<reference evidence="4" key="2">
    <citation type="journal article" date="2022" name="BMC Genomics">
        <title>Comparative genome analysis of mycobacteria focusing on tRNA and non-coding RNA.</title>
        <authorList>
            <person name="Behra P.R.K."/>
            <person name="Pettersson B.M.F."/>
            <person name="Ramesh M."/>
            <person name="Das S."/>
            <person name="Dasgupta S."/>
            <person name="Kirsebom L.A."/>
        </authorList>
    </citation>
    <scope>NUCLEOTIDE SEQUENCE</scope>
    <source>
        <strain evidence="4">DSM 44615</strain>
    </source>
</reference>
<dbReference type="PROSITE" id="PS50075">
    <property type="entry name" value="CARRIER"/>
    <property type="match status" value="1"/>
</dbReference>
<accession>A0A9X3BVL4</accession>
<feature type="domain" description="Carrier" evidence="3">
    <location>
        <begin position="3"/>
        <end position="80"/>
    </location>
</feature>
<comment type="caution">
    <text evidence="4">The sequence shown here is derived from an EMBL/GenBank/DDBJ whole genome shotgun (WGS) entry which is preliminary data.</text>
</comment>
<sequence>MTTNRRPILHWLTARLASYLEVPVTTISPMVPLAEMGVDSVHAISLVGDVELHFDIDVDPTMIFDYPTLSHIADFIGSAVAAQQQQVA</sequence>
<evidence type="ECO:0000256" key="2">
    <source>
        <dbReference type="ARBA" id="ARBA00022553"/>
    </source>
</evidence>
<dbReference type="Pfam" id="PF00550">
    <property type="entry name" value="PP-binding"/>
    <property type="match status" value="1"/>
</dbReference>
<keyword evidence="5" id="KW-1185">Reference proteome</keyword>
<dbReference type="InterPro" id="IPR020806">
    <property type="entry name" value="PKS_PP-bd"/>
</dbReference>
<evidence type="ECO:0000313" key="5">
    <source>
        <dbReference type="Proteomes" id="UP001140293"/>
    </source>
</evidence>
<dbReference type="RefSeq" id="WP_264011587.1">
    <property type="nucleotide sequence ID" value="NZ_JACKSJ010000043.1"/>
</dbReference>
<dbReference type="AlphaFoldDB" id="A0A9X3BVL4"/>
<dbReference type="SMART" id="SM00823">
    <property type="entry name" value="PKS_PP"/>
    <property type="match status" value="1"/>
</dbReference>
<protein>
    <submittedName>
        <fullName evidence="4">Acyl carrier protein</fullName>
    </submittedName>
</protein>
<dbReference type="SMART" id="SM01294">
    <property type="entry name" value="PKS_PP_betabranch"/>
    <property type="match status" value="1"/>
</dbReference>
<dbReference type="SUPFAM" id="SSF47336">
    <property type="entry name" value="ACP-like"/>
    <property type="match status" value="1"/>
</dbReference>
<gene>
    <name evidence="4" type="ORF">H7I41_05605</name>
</gene>
<dbReference type="InterPro" id="IPR036736">
    <property type="entry name" value="ACP-like_sf"/>
</dbReference>
<keyword evidence="2" id="KW-0597">Phosphoprotein</keyword>
<dbReference type="InterPro" id="IPR009081">
    <property type="entry name" value="PP-bd_ACP"/>
</dbReference>
<organism evidence="4 5">
    <name type="scientific">[Mycobacterium] manitobense</name>
    <dbReference type="NCBI Taxonomy" id="190147"/>
    <lineage>
        <taxon>Bacteria</taxon>
        <taxon>Bacillati</taxon>
        <taxon>Actinomycetota</taxon>
        <taxon>Actinomycetes</taxon>
        <taxon>Mycobacteriales</taxon>
        <taxon>Mycobacteriaceae</taxon>
        <taxon>Mycolicibacterium</taxon>
    </lineage>
</organism>
<dbReference type="Proteomes" id="UP001140293">
    <property type="component" value="Unassembled WGS sequence"/>
</dbReference>
<evidence type="ECO:0000313" key="4">
    <source>
        <dbReference type="EMBL" id="MCV7169397.1"/>
    </source>
</evidence>
<proteinExistence type="predicted"/>
<dbReference type="Gene3D" id="1.10.1200.10">
    <property type="entry name" value="ACP-like"/>
    <property type="match status" value="1"/>
</dbReference>
<evidence type="ECO:0000256" key="1">
    <source>
        <dbReference type="ARBA" id="ARBA00022450"/>
    </source>
</evidence>
<name>A0A9X3BVL4_9MYCO</name>
<reference evidence="4" key="1">
    <citation type="submission" date="2020-07" db="EMBL/GenBank/DDBJ databases">
        <authorList>
            <person name="Pettersson B.M.F."/>
            <person name="Behra P.R.K."/>
            <person name="Ramesh M."/>
            <person name="Das S."/>
            <person name="Dasgupta S."/>
            <person name="Kirsebom L.A."/>
        </authorList>
    </citation>
    <scope>NUCLEOTIDE SEQUENCE</scope>
    <source>
        <strain evidence="4">DSM 44615</strain>
    </source>
</reference>
<dbReference type="GO" id="GO:0031177">
    <property type="term" value="F:phosphopantetheine binding"/>
    <property type="evidence" value="ECO:0007669"/>
    <property type="project" value="InterPro"/>
</dbReference>
<keyword evidence="1" id="KW-0596">Phosphopantetheine</keyword>
<evidence type="ECO:0000259" key="3">
    <source>
        <dbReference type="PROSITE" id="PS50075"/>
    </source>
</evidence>